<evidence type="ECO:0000256" key="2">
    <source>
        <dbReference type="PROSITE-ProRule" id="PRU00176"/>
    </source>
</evidence>
<dbReference type="GO" id="GO:0005634">
    <property type="term" value="C:nucleus"/>
    <property type="evidence" value="ECO:0007669"/>
    <property type="project" value="UniProtKB-SubCell"/>
</dbReference>
<feature type="compositionally biased region" description="Low complexity" evidence="3">
    <location>
        <begin position="60"/>
        <end position="91"/>
    </location>
</feature>
<dbReference type="CDD" id="cd12372">
    <property type="entry name" value="RRM_CFIm68_CFIm59"/>
    <property type="match status" value="1"/>
</dbReference>
<feature type="region of interest" description="Disordered" evidence="3">
    <location>
        <begin position="22"/>
        <end position="96"/>
    </location>
</feature>
<protein>
    <submittedName>
        <fullName evidence="5">Rrm domain-containing protein</fullName>
    </submittedName>
</protein>
<keyword evidence="2" id="KW-0694">RNA-binding</keyword>
<feature type="region of interest" description="Disordered" evidence="3">
    <location>
        <begin position="214"/>
        <end position="245"/>
    </location>
</feature>
<comment type="similarity">
    <text evidence="1">Belongs to the RRM CPSF6/7 family.</text>
</comment>
<evidence type="ECO:0000313" key="5">
    <source>
        <dbReference type="EMBL" id="CED84701.1"/>
    </source>
</evidence>
<evidence type="ECO:0000259" key="4">
    <source>
        <dbReference type="PROSITE" id="PS50102"/>
    </source>
</evidence>
<dbReference type="GO" id="GO:0003723">
    <property type="term" value="F:RNA binding"/>
    <property type="evidence" value="ECO:0007669"/>
    <property type="project" value="UniProtKB-UniRule"/>
</dbReference>
<feature type="domain" description="RRM" evidence="4">
    <location>
        <begin position="137"/>
        <end position="219"/>
    </location>
</feature>
<proteinExistence type="inferred from homology"/>
<dbReference type="InterPro" id="IPR034772">
    <property type="entry name" value="CPSF6/7"/>
</dbReference>
<dbReference type="EMBL" id="LN483166">
    <property type="protein sequence ID" value="CED84701.1"/>
    <property type="molecule type" value="Genomic_DNA"/>
</dbReference>
<organism evidence="5">
    <name type="scientific">Phaffia rhodozyma</name>
    <name type="common">Yeast</name>
    <name type="synonym">Xanthophyllomyces dendrorhous</name>
    <dbReference type="NCBI Taxonomy" id="264483"/>
    <lineage>
        <taxon>Eukaryota</taxon>
        <taxon>Fungi</taxon>
        <taxon>Dikarya</taxon>
        <taxon>Basidiomycota</taxon>
        <taxon>Agaricomycotina</taxon>
        <taxon>Tremellomycetes</taxon>
        <taxon>Cystofilobasidiales</taxon>
        <taxon>Mrakiaceae</taxon>
        <taxon>Phaffia</taxon>
    </lineage>
</organism>
<dbReference type="AlphaFoldDB" id="A0A0F7ST76"/>
<dbReference type="InterPro" id="IPR035979">
    <property type="entry name" value="RBD_domain_sf"/>
</dbReference>
<dbReference type="InterPro" id="IPR012677">
    <property type="entry name" value="Nucleotide-bd_a/b_plait_sf"/>
</dbReference>
<dbReference type="Gene3D" id="3.30.70.330">
    <property type="match status" value="1"/>
</dbReference>
<dbReference type="InterPro" id="IPR000504">
    <property type="entry name" value="RRM_dom"/>
</dbReference>
<evidence type="ECO:0000256" key="1">
    <source>
        <dbReference type="ARBA" id="ARBA00006265"/>
    </source>
</evidence>
<feature type="compositionally biased region" description="Polar residues" evidence="3">
    <location>
        <begin position="37"/>
        <end position="59"/>
    </location>
</feature>
<dbReference type="PROSITE" id="PS50102">
    <property type="entry name" value="RRM"/>
    <property type="match status" value="1"/>
</dbReference>
<feature type="compositionally biased region" description="Gly residues" evidence="3">
    <location>
        <begin position="370"/>
        <end position="384"/>
    </location>
</feature>
<feature type="compositionally biased region" description="Basic and acidic residues" evidence="3">
    <location>
        <begin position="385"/>
        <end position="399"/>
    </location>
</feature>
<evidence type="ECO:0000256" key="3">
    <source>
        <dbReference type="SAM" id="MobiDB-lite"/>
    </source>
</evidence>
<feature type="region of interest" description="Disordered" evidence="3">
    <location>
        <begin position="360"/>
        <end position="399"/>
    </location>
</feature>
<name>A0A0F7ST76_PHARH</name>
<dbReference type="PANTHER" id="PTHR23204">
    <property type="entry name" value="CLEAVAGE AND POLYADENYLATION SPECIFIC FACTOR"/>
    <property type="match status" value="1"/>
</dbReference>
<accession>A0A0F7ST76</accession>
<sequence>MADEEFDIYGDDLYDVDNTVYDTLPKELTPPPASTVPIDTNTAHALSPKSYVNPSAATASSLPFPSQQSTSQPNSSHSPSSTSLPSNSLSSARSYNGVVPPPGSVIGTYTSTIPGPVIPHNSMAKVAGGGQAGPGMDALYLGELSWWTTDEDVRRACVHAGVQDIQLKHITFSEHKVNGKSKGIAFIETQSPENSTALKYYFDNNDFQSKRASATYASTSQGNPFRTLPKDPPSQSNGIAGGRGGFARGGGVVGAGGAFRGGNRGGGMQRGGMQRGGYGQMLGGRGAGAMGMGMGMGMGMNLGQVQQGGMMGMGGMGGMMGMGMMPAMGMQGMGGMPPMMHNHPHMMNVPGQNMPNRGMYSGGRSTAPMGGAGGANGAGMSGGGDHSEEERGGKRQRQD</sequence>
<dbReference type="SUPFAM" id="SSF54928">
    <property type="entry name" value="RNA-binding domain, RBD"/>
    <property type="match status" value="1"/>
</dbReference>
<feature type="compositionally biased region" description="Polar residues" evidence="3">
    <location>
        <begin position="214"/>
        <end position="224"/>
    </location>
</feature>
<dbReference type="GO" id="GO:0006397">
    <property type="term" value="P:mRNA processing"/>
    <property type="evidence" value="ECO:0007669"/>
    <property type="project" value="UniProtKB-KW"/>
</dbReference>
<reference evidence="5" key="1">
    <citation type="submission" date="2014-08" db="EMBL/GenBank/DDBJ databases">
        <authorList>
            <person name="Sharma Rahul"/>
            <person name="Thines Marco"/>
        </authorList>
    </citation>
    <scope>NUCLEOTIDE SEQUENCE</scope>
</reference>